<evidence type="ECO:0000256" key="1">
    <source>
        <dbReference type="SAM" id="MobiDB-lite"/>
    </source>
</evidence>
<dbReference type="PROSITE" id="PS50943">
    <property type="entry name" value="HTH_CROC1"/>
    <property type="match status" value="1"/>
</dbReference>
<evidence type="ECO:0000313" key="4">
    <source>
        <dbReference type="Proteomes" id="UP000602395"/>
    </source>
</evidence>
<evidence type="ECO:0000259" key="2">
    <source>
        <dbReference type="PROSITE" id="PS50943"/>
    </source>
</evidence>
<feature type="domain" description="HTH cro/C1-type" evidence="2">
    <location>
        <begin position="32"/>
        <end position="67"/>
    </location>
</feature>
<dbReference type="EMBL" id="JACWMS010000006">
    <property type="protein sequence ID" value="MBD1322522.1"/>
    <property type="molecule type" value="Genomic_DNA"/>
</dbReference>
<name>A0ABR7WIC9_9ACTN</name>
<proteinExistence type="predicted"/>
<dbReference type="Gene3D" id="1.10.260.40">
    <property type="entry name" value="lambda repressor-like DNA-binding domains"/>
    <property type="match status" value="1"/>
</dbReference>
<gene>
    <name evidence="3" type="ORF">IDF66_23330</name>
</gene>
<keyword evidence="4" id="KW-1185">Reference proteome</keyword>
<feature type="region of interest" description="Disordered" evidence="1">
    <location>
        <begin position="115"/>
        <end position="139"/>
    </location>
</feature>
<dbReference type="InterPro" id="IPR010982">
    <property type="entry name" value="Lambda_DNA-bd_dom_sf"/>
</dbReference>
<dbReference type="RefSeq" id="WP_190268828.1">
    <property type="nucleotide sequence ID" value="NZ_BAABAD010000005.1"/>
</dbReference>
<protein>
    <recommendedName>
        <fullName evidence="2">HTH cro/C1-type domain-containing protein</fullName>
    </recommendedName>
</protein>
<evidence type="ECO:0000313" key="3">
    <source>
        <dbReference type="EMBL" id="MBD1322522.1"/>
    </source>
</evidence>
<dbReference type="InterPro" id="IPR001387">
    <property type="entry name" value="Cro/C1-type_HTH"/>
</dbReference>
<comment type="caution">
    <text evidence="3">The sequence shown here is derived from an EMBL/GenBank/DDBJ whole genome shotgun (WGS) entry which is preliminary data.</text>
</comment>
<dbReference type="Proteomes" id="UP000602395">
    <property type="component" value="Unassembled WGS sequence"/>
</dbReference>
<accession>A0ABR7WIC9</accession>
<reference evidence="3 4" key="1">
    <citation type="submission" date="2020-09" db="EMBL/GenBank/DDBJ databases">
        <title>Novel species in genus Gordonia.</title>
        <authorList>
            <person name="Zhang G."/>
        </authorList>
    </citation>
    <scope>NUCLEOTIDE SEQUENCE [LARGE SCALE GENOMIC DNA]</scope>
    <source>
        <strain evidence="3 4">ON-33</strain>
    </source>
</reference>
<sequence>MIPDRVEALFEFWPDLTAAEVVGRARARGHRLDVGTLSAVRSGHIAHPSVEIVIAIAAGFGVSPEYFAEAGETQAAGDDIRTARLEVDHDLWMMAVAIARLPPDRRDSVLELLDVLETTDRPRPRPASPDPDELRRESS</sequence>
<organism evidence="3 4">
    <name type="scientific">Gordonia hankookensis</name>
    <dbReference type="NCBI Taxonomy" id="589403"/>
    <lineage>
        <taxon>Bacteria</taxon>
        <taxon>Bacillati</taxon>
        <taxon>Actinomycetota</taxon>
        <taxon>Actinomycetes</taxon>
        <taxon>Mycobacteriales</taxon>
        <taxon>Gordoniaceae</taxon>
        <taxon>Gordonia</taxon>
    </lineage>
</organism>